<dbReference type="STRING" id="1185766.SAMN05216224_102539"/>
<reference evidence="5 6" key="1">
    <citation type="submission" date="2014-03" db="EMBL/GenBank/DDBJ databases">
        <title>The draft genome sequence of Thioclava dalianensis DLFJ1-1.</title>
        <authorList>
            <person name="Lai Q."/>
            <person name="Shao Z."/>
        </authorList>
    </citation>
    <scope>NUCLEOTIDE SEQUENCE [LARGE SCALE GENOMIC DNA]</scope>
    <source>
        <strain evidence="5 6">DLFJ1-1</strain>
    </source>
</reference>
<dbReference type="RefSeq" id="WP_038063650.1">
    <property type="nucleotide sequence ID" value="NZ_FOVB01000002.1"/>
</dbReference>
<protein>
    <recommendedName>
        <fullName evidence="4">Leucyl/phenylalanyl-tRNA--protein transferase</fullName>
        <ecNumber evidence="4">2.3.2.6</ecNumber>
    </recommendedName>
    <alternativeName>
        <fullName evidence="4">L/F-transferase</fullName>
    </alternativeName>
    <alternativeName>
        <fullName evidence="4">Leucyltransferase</fullName>
    </alternativeName>
    <alternativeName>
        <fullName evidence="4">Phenyalanyltransferase</fullName>
    </alternativeName>
</protein>
<dbReference type="EMBL" id="JHEH01000004">
    <property type="protein sequence ID" value="KEP70872.1"/>
    <property type="molecule type" value="Genomic_DNA"/>
</dbReference>
<dbReference type="NCBIfam" id="TIGR00667">
    <property type="entry name" value="aat"/>
    <property type="match status" value="1"/>
</dbReference>
<dbReference type="HAMAP" id="MF_00688">
    <property type="entry name" value="Leu_Phe_trans"/>
    <property type="match status" value="1"/>
</dbReference>
<comment type="catalytic activity">
    <reaction evidence="4">
        <text>N-terminal L-arginyl-[protein] + L-leucyl-tRNA(Leu) = N-terminal L-leucyl-L-arginyl-[protein] + tRNA(Leu) + H(+)</text>
        <dbReference type="Rhea" id="RHEA:50416"/>
        <dbReference type="Rhea" id="RHEA-COMP:9613"/>
        <dbReference type="Rhea" id="RHEA-COMP:9622"/>
        <dbReference type="Rhea" id="RHEA-COMP:12672"/>
        <dbReference type="Rhea" id="RHEA-COMP:12673"/>
        <dbReference type="ChEBI" id="CHEBI:15378"/>
        <dbReference type="ChEBI" id="CHEBI:64719"/>
        <dbReference type="ChEBI" id="CHEBI:78442"/>
        <dbReference type="ChEBI" id="CHEBI:78494"/>
        <dbReference type="ChEBI" id="CHEBI:133044"/>
        <dbReference type="EC" id="2.3.2.6"/>
    </reaction>
</comment>
<evidence type="ECO:0000313" key="6">
    <source>
        <dbReference type="Proteomes" id="UP000027725"/>
    </source>
</evidence>
<keyword evidence="2 4" id="KW-0808">Transferase</keyword>
<dbReference type="InterPro" id="IPR004616">
    <property type="entry name" value="Leu/Phe-tRNA_Trfase"/>
</dbReference>
<sequence length="212" mass="23739">MTDRLSAQLLLAGYAQGIFPMAESRETLELHWFDPPHRGIVPLDKFHISRSLAKEIRREDFTITINRAFRGVVECCANREETWINGALFDLYDELHAAGFAQSVEVWDGPRLTGGLFGITMGGAFCGESMFSARRSGSKIAIAYTVDRLRQAGFVLFDTQYITPHLATLGGIEVTRMEYRTRLAAALYLDAEFTAPQIPTAQLLLQRMTQTS</sequence>
<evidence type="ECO:0000256" key="3">
    <source>
        <dbReference type="ARBA" id="ARBA00023315"/>
    </source>
</evidence>
<comment type="similarity">
    <text evidence="4">Belongs to the L/F-transferase family.</text>
</comment>
<keyword evidence="6" id="KW-1185">Reference proteome</keyword>
<evidence type="ECO:0000256" key="1">
    <source>
        <dbReference type="ARBA" id="ARBA00022490"/>
    </source>
</evidence>
<comment type="catalytic activity">
    <reaction evidence="4">
        <text>L-phenylalanyl-tRNA(Phe) + an N-terminal L-alpha-aminoacyl-[protein] = an N-terminal L-phenylalanyl-L-alpha-aminoacyl-[protein] + tRNA(Phe)</text>
        <dbReference type="Rhea" id="RHEA:43632"/>
        <dbReference type="Rhea" id="RHEA-COMP:9668"/>
        <dbReference type="Rhea" id="RHEA-COMP:9699"/>
        <dbReference type="Rhea" id="RHEA-COMP:10636"/>
        <dbReference type="Rhea" id="RHEA-COMP:10637"/>
        <dbReference type="ChEBI" id="CHEBI:78442"/>
        <dbReference type="ChEBI" id="CHEBI:78531"/>
        <dbReference type="ChEBI" id="CHEBI:78597"/>
        <dbReference type="ChEBI" id="CHEBI:83561"/>
        <dbReference type="EC" id="2.3.2.6"/>
    </reaction>
</comment>
<gene>
    <name evidence="4" type="primary">aat</name>
    <name evidence="5" type="ORF">DL1_13740</name>
</gene>
<dbReference type="AlphaFoldDB" id="A0A074U870"/>
<dbReference type="eggNOG" id="COG2360">
    <property type="taxonomic scope" value="Bacteria"/>
</dbReference>
<comment type="catalytic activity">
    <reaction evidence="4">
        <text>N-terminal L-lysyl-[protein] + L-leucyl-tRNA(Leu) = N-terminal L-leucyl-L-lysyl-[protein] + tRNA(Leu) + H(+)</text>
        <dbReference type="Rhea" id="RHEA:12340"/>
        <dbReference type="Rhea" id="RHEA-COMP:9613"/>
        <dbReference type="Rhea" id="RHEA-COMP:9622"/>
        <dbReference type="Rhea" id="RHEA-COMP:12670"/>
        <dbReference type="Rhea" id="RHEA-COMP:12671"/>
        <dbReference type="ChEBI" id="CHEBI:15378"/>
        <dbReference type="ChEBI" id="CHEBI:65249"/>
        <dbReference type="ChEBI" id="CHEBI:78442"/>
        <dbReference type="ChEBI" id="CHEBI:78494"/>
        <dbReference type="ChEBI" id="CHEBI:133043"/>
        <dbReference type="EC" id="2.3.2.6"/>
    </reaction>
</comment>
<dbReference type="GO" id="GO:0008914">
    <property type="term" value="F:leucyl-tRNA--protein transferase activity"/>
    <property type="evidence" value="ECO:0007669"/>
    <property type="project" value="UniProtKB-UniRule"/>
</dbReference>
<proteinExistence type="inferred from homology"/>
<dbReference type="Proteomes" id="UP000027725">
    <property type="component" value="Unassembled WGS sequence"/>
</dbReference>
<keyword evidence="1 4" id="KW-0963">Cytoplasm</keyword>
<comment type="caution">
    <text evidence="5">The sequence shown here is derived from an EMBL/GenBank/DDBJ whole genome shotgun (WGS) entry which is preliminary data.</text>
</comment>
<comment type="subcellular location">
    <subcellularLocation>
        <location evidence="4">Cytoplasm</location>
    </subcellularLocation>
</comment>
<comment type="function">
    <text evidence="4">Functions in the N-end rule pathway of protein degradation where it conjugates Leu, Phe and, less efficiently, Met from aminoacyl-tRNAs to the N-termini of proteins containing an N-terminal arginine or lysine.</text>
</comment>
<dbReference type="Pfam" id="PF03588">
    <property type="entry name" value="Leu_Phe_trans"/>
    <property type="match status" value="1"/>
</dbReference>
<dbReference type="SUPFAM" id="SSF55729">
    <property type="entry name" value="Acyl-CoA N-acyltransferases (Nat)"/>
    <property type="match status" value="1"/>
</dbReference>
<keyword evidence="3 4" id="KW-0012">Acyltransferase</keyword>
<dbReference type="GO" id="GO:0005737">
    <property type="term" value="C:cytoplasm"/>
    <property type="evidence" value="ECO:0007669"/>
    <property type="project" value="UniProtKB-SubCell"/>
</dbReference>
<name>A0A074U870_9RHOB</name>
<dbReference type="GO" id="GO:0030163">
    <property type="term" value="P:protein catabolic process"/>
    <property type="evidence" value="ECO:0007669"/>
    <property type="project" value="UniProtKB-UniRule"/>
</dbReference>
<dbReference type="InterPro" id="IPR042203">
    <property type="entry name" value="Leu/Phe-tRNA_Trfase_C"/>
</dbReference>
<evidence type="ECO:0000313" key="5">
    <source>
        <dbReference type="EMBL" id="KEP70872.1"/>
    </source>
</evidence>
<organism evidence="5 6">
    <name type="scientific">Thioclava dalianensis</name>
    <dbReference type="NCBI Taxonomy" id="1185766"/>
    <lineage>
        <taxon>Bacteria</taxon>
        <taxon>Pseudomonadati</taxon>
        <taxon>Pseudomonadota</taxon>
        <taxon>Alphaproteobacteria</taxon>
        <taxon>Rhodobacterales</taxon>
        <taxon>Paracoccaceae</taxon>
        <taxon>Thioclava</taxon>
    </lineage>
</organism>
<accession>A0A074U870</accession>
<dbReference type="InterPro" id="IPR016181">
    <property type="entry name" value="Acyl_CoA_acyltransferase"/>
</dbReference>
<dbReference type="PANTHER" id="PTHR30098:SF2">
    <property type="entry name" value="LEUCYL_PHENYLALANYL-TRNA--PROTEIN TRANSFERASE"/>
    <property type="match status" value="1"/>
</dbReference>
<evidence type="ECO:0000256" key="2">
    <source>
        <dbReference type="ARBA" id="ARBA00022679"/>
    </source>
</evidence>
<dbReference type="EC" id="2.3.2.6" evidence="4"/>
<dbReference type="OrthoDB" id="9790282at2"/>
<dbReference type="PANTHER" id="PTHR30098">
    <property type="entry name" value="LEUCYL/PHENYLALANYL-TRNA--PROTEIN TRANSFERASE"/>
    <property type="match status" value="1"/>
</dbReference>
<dbReference type="Gene3D" id="3.40.630.70">
    <property type="entry name" value="Leucyl/phenylalanyl-tRNA-protein transferase, C-terminal domain"/>
    <property type="match status" value="1"/>
</dbReference>
<evidence type="ECO:0000256" key="4">
    <source>
        <dbReference type="HAMAP-Rule" id="MF_00688"/>
    </source>
</evidence>